<dbReference type="InterPro" id="IPR008972">
    <property type="entry name" value="Cupredoxin"/>
</dbReference>
<feature type="signal peptide" evidence="3">
    <location>
        <begin position="1"/>
        <end position="25"/>
    </location>
</feature>
<dbReference type="STRING" id="89524.SAMN05444370_1144"/>
<dbReference type="GO" id="GO:0005507">
    <property type="term" value="F:copper ion binding"/>
    <property type="evidence" value="ECO:0007669"/>
    <property type="project" value="InterPro"/>
</dbReference>
<evidence type="ECO:0000256" key="1">
    <source>
        <dbReference type="ARBA" id="ARBA00022723"/>
    </source>
</evidence>
<organism evidence="4 5">
    <name type="scientific">Rubrimonas cliftonensis</name>
    <dbReference type="NCBI Taxonomy" id="89524"/>
    <lineage>
        <taxon>Bacteria</taxon>
        <taxon>Pseudomonadati</taxon>
        <taxon>Pseudomonadota</taxon>
        <taxon>Alphaproteobacteria</taxon>
        <taxon>Rhodobacterales</taxon>
        <taxon>Paracoccaceae</taxon>
        <taxon>Rubrimonas</taxon>
    </lineage>
</organism>
<dbReference type="Proteomes" id="UP000198703">
    <property type="component" value="Unassembled WGS sequence"/>
</dbReference>
<dbReference type="PROSITE" id="PS00080">
    <property type="entry name" value="MULTICOPPER_OXIDASE2"/>
    <property type="match status" value="1"/>
</dbReference>
<name>A0A1H4EI37_9RHOB</name>
<evidence type="ECO:0000256" key="3">
    <source>
        <dbReference type="SAM" id="SignalP"/>
    </source>
</evidence>
<evidence type="ECO:0000313" key="5">
    <source>
        <dbReference type="Proteomes" id="UP000198703"/>
    </source>
</evidence>
<protein>
    <recommendedName>
        <fullName evidence="6">Plastocyanin-like domain-containing protein</fullName>
    </recommendedName>
</protein>
<evidence type="ECO:0000256" key="2">
    <source>
        <dbReference type="SAM" id="MobiDB-lite"/>
    </source>
</evidence>
<dbReference type="EMBL" id="FNQM01000014">
    <property type="protein sequence ID" value="SEA84368.1"/>
    <property type="molecule type" value="Genomic_DNA"/>
</dbReference>
<proteinExistence type="predicted"/>
<keyword evidence="5" id="KW-1185">Reference proteome</keyword>
<dbReference type="Gene3D" id="2.60.40.420">
    <property type="entry name" value="Cupredoxins - blue copper proteins"/>
    <property type="match status" value="1"/>
</dbReference>
<sequence length="2653" mass="288463">MHYLSVGRIISIVALSLSATLPAVAQSIENPMTCAPVHGAVSTLVGDAQRGRFGRTICADVAAVDQMLVYNRFGSFNPYGMIYALRRDLTPVAIAPDAIDADACDKTTGVEGWRGELAPGEVRLKDCKRPRPLTLRANVGDVLHIRLSNLLREHDPSFSGDYCGAEGSAKGGPFGLLYHKLRQWVSQGEAHQIKHGEVACAIKQSEDPRRPEDDLNWPRSRGANLAIQGLAAINFARNPDGTPRLDAARRAIRAEPHDACTGLGVIAPGETVDCFFLVEREGPFFMASTGAPSGGQGDGGSLTHGLFGAVNVQKTDARWYRSQITRTAFERVWNPAGVGVRHAVDAAQIADETRYELTLDDPVSGQSGVPVLNMLRAVDDAEDAFEIIHSDLNAVIWRDAFEEEPALSFREFSVFFHDELKTFYPRNFEELGDFSGGQLAGVRDGFGINYGAGGMGGMLLANRKGIGPAANCLECLYEEFFLTSWANGDPALLEHFSDDPSNVHHSYLNDAVVFRNYHAGPKETHVFHLHAHQWFTGNDGGRGAYLDSQTVAPQQGFSYDIYGGGMEVYRRGARAGETGWFDTLGSGNRNRTVGDSIFHCHLYPHFAQGMWELWRVHDTLEDGTRKLPDGQWEPTLSLAEMHPDIRAMKRPGSVDQATGRWIAPGDGLTPRNVGTPIPAVTPLRGQPWPVLPTYDEGQATLTVAEDGAGATVAVVETEPAPEGTEITAFPGYPFYIAGRPGHRPPQAPMDIARKLSGDLVTGEYLDGGLPRHVVTDNAKRDLPFEAPPNVTERLAKPSQARNLADALTDSDLADREALQSQVIAAALALGDMSMKFKEAELDLLAYDGEPIERAAMAFHHDGTVHGGGAALDVRAPDGSPATFVAEEGGYKTFGGSGLFTVNAAPAKPGAPFADPCGAPTGMGRLSVAGLMLEQDPFVAGLLDPTFAPDPAVIGYRRYEASAVQVDLITNRAGWHDPQARINVLTAKSDDYKDGKGRISPKVTASEEPFFFRALSGECIEFRHTNELPKELELDDFQVKTPTDTIGQHIHLVKFDVTSSDGSGNGFNYEDGTFAPDEIAVRICAAKNTPSASDVTSNRAPGELAMREFEGLCVFDEKTGLWKVSSAFDKQIWRMKRGAQPDLFQTTTQRWFADPILSDIRAPDDGAGAQAGNADRTLRTVFSHDHFGPSSIQQHGFYTALLIEPATAQICDDSPLSCTAPRADRSMIVAGEADIGARKVIVNLTPEPGDLIEYREYALSIADFALLYDPRDTMSAAEIDTLSKTLADEDDIEALAARERRMKGMVTLFCEARYGIAKSAPRMEAFCDSALGEDSDGFWFAEDGDTPPAWLAAARPGDRSDHKTGLTTNLLADLRVIHKGASLAADDYLLKHLTEYRAAAAGYAADDPRARLASPVAPPQRPESISVDHHDPYLINYRGEPLPLRIGVDSSASPDCNLKAKPEDWVSPLLSGVTERCSISRQRPGDEGDFANVMLSALHGDPATPIIEAFDGDHLQFRLIQGAQEVQHTFTLEGYTWPRNVDQAFPAAQTRPWQDDTPVATLARRCELEGGPLSGVRMASAGRPDQYRAWQRHGWQGFSATADRNFWRDMEEQIALCFNNDGRIAAQEVGISEHFEFESAFLYDTNFEAVAKELVARAEARTGETVSAATRLEDVRALQRLTRLQLRTLDTPYHFGSQDALWNGAWGLVRVGAKTRRFELFRALERDLSERAVELESLTRDDPGAIVPDALRRRLDPLLADPLGQTLRRRPELGPDAALLTAPRALRSAPPAEPTQEPREGGADEEGAVVQPLTRFRNEAIDAIEAAPPDQLAPLVERLERAGRVEIEDLTAQRLAELFGRLRTPPDPETAIPDYRPVAECEPGAPRVYAAIVAIEAETVFRGTTPSGQPGTPYSEELLDGNGLFFALVDPRALVDPERPERVTDVQIEDRANWTAIPLPRIVDLIRATYHRPEPLVINVNAGDCVHMTVLNALRSRRGASPGLSDIPGDANMTPIVSLDVERAWSENERPDGTIFATAGTDRRRDAIPSARLALSFPLPVLTRQSAYARPYGDNPVWALAGVDRHAAEMGTAVLSIEDRPDLLEKPGPRLAQIEQLEFYAGLVYAPAGIGTTAPLRVSDAVNILLPDLILTRLGAEGGPTLPDGVARLPARPELGAADAQILGEQIVALQEDRAVVTERLAQTLDGALLEPGASPALEPMLRDPALRARITPQRVGPTPPTAPADGDPASIMAIELSVGPRLEDRIVLPMADAIDVLRAGGVIDAETQRRVVEIGDRALSDYVGRVQALNQNIFEYGTLAKLDANHLPYAFGALPLKSFGDVIGHPTHGLVGAVTVAPRGARATELRAPRTALGCDNKLIGPRGVRPALRLSDIRPEIAAEWLRAPGVVTRCDTFVIAPQPLRGAAQTSRPMWTARLDVVDPNGARHAIRQFTLFWQDGLNLRDPGSDDAYVVAGIDLDLMKDCKVCDDSYDFGDKGASYRSEPFHVRLRDTHSFPLESHSDLNRAEFGDQFFRLKPKEIPTWDDAPVPVLRAAAGEEVVVHVVHPGGRARQRAFATIGQDYNDLFPSFGFPRAALLAPGKAITVSLTKPAEPGCYLWFDGPLHLRAGGVWGLLDVVEDIDDPEATSCARRPE</sequence>
<reference evidence="4 5" key="1">
    <citation type="submission" date="2016-10" db="EMBL/GenBank/DDBJ databases">
        <authorList>
            <person name="de Groot N.N."/>
        </authorList>
    </citation>
    <scope>NUCLEOTIDE SEQUENCE [LARGE SCALE GENOMIC DNA]</scope>
    <source>
        <strain evidence="4 5">DSM 15345</strain>
    </source>
</reference>
<keyword evidence="1" id="KW-0479">Metal-binding</keyword>
<gene>
    <name evidence="4" type="ORF">SAMN05444370_1144</name>
</gene>
<feature type="region of interest" description="Disordered" evidence="2">
    <location>
        <begin position="1780"/>
        <end position="1807"/>
    </location>
</feature>
<accession>A0A1H4EI37</accession>
<evidence type="ECO:0000313" key="4">
    <source>
        <dbReference type="EMBL" id="SEA84368.1"/>
    </source>
</evidence>
<keyword evidence="3" id="KW-0732">Signal</keyword>
<feature type="region of interest" description="Disordered" evidence="2">
    <location>
        <begin position="650"/>
        <end position="672"/>
    </location>
</feature>
<feature type="chain" id="PRO_5011776836" description="Plastocyanin-like domain-containing protein" evidence="3">
    <location>
        <begin position="26"/>
        <end position="2653"/>
    </location>
</feature>
<dbReference type="SUPFAM" id="SSF49503">
    <property type="entry name" value="Cupredoxins"/>
    <property type="match status" value="1"/>
</dbReference>
<dbReference type="InterPro" id="IPR002355">
    <property type="entry name" value="Cu_oxidase_Cu_BS"/>
</dbReference>
<evidence type="ECO:0008006" key="6">
    <source>
        <dbReference type="Google" id="ProtNLM"/>
    </source>
</evidence>